<evidence type="ECO:0000256" key="1">
    <source>
        <dbReference type="SAM" id="MobiDB-lite"/>
    </source>
</evidence>
<evidence type="ECO:0000313" key="2">
    <source>
        <dbReference type="EMBL" id="KAG2904472.1"/>
    </source>
</evidence>
<feature type="region of interest" description="Disordered" evidence="1">
    <location>
        <begin position="81"/>
        <end position="101"/>
    </location>
</feature>
<dbReference type="STRING" id="29920.A0A329SHB7"/>
<dbReference type="VEuPathDB" id="FungiDB:PC110_g8741"/>
<protein>
    <submittedName>
        <fullName evidence="3">Uncharacterized protein</fullName>
    </submittedName>
</protein>
<reference evidence="2" key="2">
    <citation type="submission" date="2018-10" db="EMBL/GenBank/DDBJ databases">
        <title>Effector identification in a new, highly contiguous assembly of the strawberry crown rot pathogen Phytophthora cactorum.</title>
        <authorList>
            <person name="Armitage A.D."/>
            <person name="Nellist C.F."/>
            <person name="Bates H."/>
            <person name="Vickerstaff R.J."/>
            <person name="Harrison R.J."/>
        </authorList>
    </citation>
    <scope>NUCLEOTIDE SEQUENCE</scope>
    <source>
        <strain evidence="2">4040</strain>
    </source>
</reference>
<dbReference type="EMBL" id="RCMK01001022">
    <property type="protein sequence ID" value="KAG2904472.1"/>
    <property type="molecule type" value="Genomic_DNA"/>
</dbReference>
<gene>
    <name evidence="3" type="ORF">PC110_g8741</name>
    <name evidence="2" type="ORF">PC117_g21025</name>
</gene>
<dbReference type="Proteomes" id="UP000251314">
    <property type="component" value="Unassembled WGS sequence"/>
</dbReference>
<dbReference type="AlphaFoldDB" id="A0A329SHB7"/>
<name>A0A329SHB7_9STRA</name>
<sequence length="101" mass="11238">MTIAFMRLSLLSGYDVTGSDDGAKARVLTAGRDAEANILSFLHPEHGKAKAYGTVVKILKRMHSEGKLDEHIKRYQVLHETGKTLDDSPPNTIHQLRLSMH</sequence>
<accession>A0A329SHB7</accession>
<dbReference type="Proteomes" id="UP000736787">
    <property type="component" value="Unassembled WGS sequence"/>
</dbReference>
<proteinExistence type="predicted"/>
<reference evidence="3 4" key="1">
    <citation type="submission" date="2018-01" db="EMBL/GenBank/DDBJ databases">
        <title>Draft genome of the strawberry crown rot pathogen Phytophthora cactorum.</title>
        <authorList>
            <person name="Armitage A.D."/>
            <person name="Lysoe E."/>
            <person name="Nellist C.F."/>
            <person name="Harrison R.J."/>
            <person name="Brurberg M.B."/>
        </authorList>
    </citation>
    <scope>NUCLEOTIDE SEQUENCE [LARGE SCALE GENOMIC DNA]</scope>
    <source>
        <strain evidence="3 4">10300</strain>
    </source>
</reference>
<organism evidence="3 4">
    <name type="scientific">Phytophthora cactorum</name>
    <dbReference type="NCBI Taxonomy" id="29920"/>
    <lineage>
        <taxon>Eukaryota</taxon>
        <taxon>Sar</taxon>
        <taxon>Stramenopiles</taxon>
        <taxon>Oomycota</taxon>
        <taxon>Peronosporomycetes</taxon>
        <taxon>Peronosporales</taxon>
        <taxon>Peronosporaceae</taxon>
        <taxon>Phytophthora</taxon>
    </lineage>
</organism>
<dbReference type="OrthoDB" id="127942at2759"/>
<keyword evidence="4" id="KW-1185">Reference proteome</keyword>
<evidence type="ECO:0000313" key="4">
    <source>
        <dbReference type="Proteomes" id="UP000251314"/>
    </source>
</evidence>
<dbReference type="EMBL" id="MJFZ01000184">
    <property type="protein sequence ID" value="RAW34942.1"/>
    <property type="molecule type" value="Genomic_DNA"/>
</dbReference>
<evidence type="ECO:0000313" key="3">
    <source>
        <dbReference type="EMBL" id="RAW34942.1"/>
    </source>
</evidence>
<comment type="caution">
    <text evidence="3">The sequence shown here is derived from an EMBL/GenBank/DDBJ whole genome shotgun (WGS) entry which is preliminary data.</text>
</comment>